<evidence type="ECO:0000256" key="7">
    <source>
        <dbReference type="ARBA" id="ARBA00038543"/>
    </source>
</evidence>
<evidence type="ECO:0000256" key="5">
    <source>
        <dbReference type="ARBA" id="ARBA00022777"/>
    </source>
</evidence>
<accession>A0A8J2SKJ6</accession>
<sequence length="632" mass="69407">MTDEQATVKRAARLLRARELVAQGHFRACETTELQIISENDTSKGNTLTPASGPEFPGRGRGNNWKARGGRSSRGSENRNRTSLPRIPRPHTSEQPVRSRQQVSVGSVAASRKVWQPKSARALDMVSSASKGPISAEVDAPVMVFSGEDDVERPTLPIHRISAYDALGELGKGQFGIVSQAVRCKRGGAKEVVAIKMLKFDFLKEGFPLEALREITLLSSLRHPNIVRMHAVACGSGEAPSEWHLVMEPAGHELTTLVKGARQRPMTEAQVKHLMLQLLRALAALHSVWVMHRDLKTPNVLVDDRGLLRLCDFGLARRVCCGLELDPSYTTSQHESATVSKHNFFYVSGQDKTHKRMRTAINESLTSRSRRFNEPYATHTPNVISGHYRPPEVLLGCRDYGRAADLWSAGCIFGELLSRQVLFPGKDEPDQLTIIFDLLGEPTEKRWPLYPQLARLRGFRFAPSSPIPTVMAKGGTDLLRRKFPASGFDGTHAPLNAMSLVTPLTQITTSLSNTGFFLLSKLLEKSPEHRIVAADAKGDRWFASRPSPEALSVTDIMPLLQLAKIEDVATQNVPQFAPTGFSGASLPQSNVLAPTEGNTQNPSLVNQSQGDVSAALAVARARAHALNRQRHL</sequence>
<evidence type="ECO:0000256" key="2">
    <source>
        <dbReference type="ARBA" id="ARBA00022527"/>
    </source>
</evidence>
<dbReference type="SMART" id="SM00220">
    <property type="entry name" value="S_TKc"/>
    <property type="match status" value="1"/>
</dbReference>
<feature type="domain" description="Protein kinase" evidence="13">
    <location>
        <begin position="164"/>
        <end position="542"/>
    </location>
</feature>
<dbReference type="Gene3D" id="1.10.510.10">
    <property type="entry name" value="Transferase(Phosphotransferase) domain 1"/>
    <property type="match status" value="1"/>
</dbReference>
<dbReference type="InterPro" id="IPR008271">
    <property type="entry name" value="Ser/Thr_kinase_AS"/>
</dbReference>
<dbReference type="GO" id="GO:0005634">
    <property type="term" value="C:nucleus"/>
    <property type="evidence" value="ECO:0007669"/>
    <property type="project" value="TreeGrafter"/>
</dbReference>
<comment type="caution">
    <text evidence="14">The sequence shown here is derived from an EMBL/GenBank/DDBJ whole genome shotgun (WGS) entry which is preliminary data.</text>
</comment>
<feature type="region of interest" description="Disordered" evidence="12">
    <location>
        <begin position="587"/>
        <end position="608"/>
    </location>
</feature>
<evidence type="ECO:0000256" key="6">
    <source>
        <dbReference type="ARBA" id="ARBA00022840"/>
    </source>
</evidence>
<keyword evidence="2" id="KW-0723">Serine/threonine-protein kinase</keyword>
<dbReference type="InterPro" id="IPR000719">
    <property type="entry name" value="Prot_kinase_dom"/>
</dbReference>
<keyword evidence="3" id="KW-0808">Transferase</keyword>
<evidence type="ECO:0000256" key="10">
    <source>
        <dbReference type="ARBA" id="ARBA00042858"/>
    </source>
</evidence>
<dbReference type="EMBL" id="CAKKNE010000004">
    <property type="protein sequence ID" value="CAH0373655.1"/>
    <property type="molecule type" value="Genomic_DNA"/>
</dbReference>
<reference evidence="14" key="1">
    <citation type="submission" date="2021-11" db="EMBL/GenBank/DDBJ databases">
        <authorList>
            <consortium name="Genoscope - CEA"/>
            <person name="William W."/>
        </authorList>
    </citation>
    <scope>NUCLEOTIDE SEQUENCE</scope>
</reference>
<name>A0A8J2SKJ6_9STRA</name>
<feature type="region of interest" description="Disordered" evidence="12">
    <location>
        <begin position="40"/>
        <end position="110"/>
    </location>
</feature>
<evidence type="ECO:0000256" key="12">
    <source>
        <dbReference type="SAM" id="MobiDB-lite"/>
    </source>
</evidence>
<dbReference type="PROSITE" id="PS00107">
    <property type="entry name" value="PROTEIN_KINASE_ATP"/>
    <property type="match status" value="1"/>
</dbReference>
<dbReference type="Pfam" id="PF00069">
    <property type="entry name" value="Pkinase"/>
    <property type="match status" value="2"/>
</dbReference>
<dbReference type="GO" id="GO:0004674">
    <property type="term" value="F:protein serine/threonine kinase activity"/>
    <property type="evidence" value="ECO:0007669"/>
    <property type="project" value="UniProtKB-KW"/>
</dbReference>
<dbReference type="InterPro" id="IPR017441">
    <property type="entry name" value="Protein_kinase_ATP_BS"/>
</dbReference>
<organism evidence="14 15">
    <name type="scientific">Pelagomonas calceolata</name>
    <dbReference type="NCBI Taxonomy" id="35677"/>
    <lineage>
        <taxon>Eukaryota</taxon>
        <taxon>Sar</taxon>
        <taxon>Stramenopiles</taxon>
        <taxon>Ochrophyta</taxon>
        <taxon>Pelagophyceae</taxon>
        <taxon>Pelagomonadales</taxon>
        <taxon>Pelagomonadaceae</taxon>
        <taxon>Pelagomonas</taxon>
    </lineage>
</organism>
<comment type="similarity">
    <text evidence="1">Belongs to the protein kinase superfamily. CMGC Ser/Thr protein kinase family. CDC2/CDKX subfamily.</text>
</comment>
<proteinExistence type="inferred from homology"/>
<gene>
    <name evidence="14" type="ORF">PECAL_4P08740</name>
</gene>
<dbReference type="Proteomes" id="UP000789595">
    <property type="component" value="Unassembled WGS sequence"/>
</dbReference>
<dbReference type="PANTHER" id="PTHR24056">
    <property type="entry name" value="CELL DIVISION PROTEIN KINASE"/>
    <property type="match status" value="1"/>
</dbReference>
<feature type="compositionally biased region" description="Polar residues" evidence="12">
    <location>
        <begin position="40"/>
        <end position="50"/>
    </location>
</feature>
<keyword evidence="4 11" id="KW-0547">Nucleotide-binding</keyword>
<protein>
    <recommendedName>
        <fullName evidence="8">Cyclin-dependent kinase 2 homolog</fullName>
    </recommendedName>
    <alternativeName>
        <fullName evidence="9">Cell division control protein 2 homolog</fullName>
    </alternativeName>
    <alternativeName>
        <fullName evidence="10">cdc2-related kinase 2</fullName>
    </alternativeName>
</protein>
<keyword evidence="6 11" id="KW-0067">ATP-binding</keyword>
<evidence type="ECO:0000259" key="13">
    <source>
        <dbReference type="PROSITE" id="PS50011"/>
    </source>
</evidence>
<dbReference type="PROSITE" id="PS00108">
    <property type="entry name" value="PROTEIN_KINASE_ST"/>
    <property type="match status" value="1"/>
</dbReference>
<comment type="subunit">
    <text evidence="7">May form a complex composed of at least the catalytic subunit CRK2 and a cyclin.</text>
</comment>
<dbReference type="SUPFAM" id="SSF56112">
    <property type="entry name" value="Protein kinase-like (PK-like)"/>
    <property type="match status" value="1"/>
</dbReference>
<dbReference type="Gene3D" id="3.30.200.20">
    <property type="entry name" value="Phosphorylase Kinase, domain 1"/>
    <property type="match status" value="1"/>
</dbReference>
<evidence type="ECO:0000256" key="8">
    <source>
        <dbReference type="ARBA" id="ARBA00039612"/>
    </source>
</evidence>
<feature type="binding site" evidence="11">
    <location>
        <position position="196"/>
    </location>
    <ligand>
        <name>ATP</name>
        <dbReference type="ChEBI" id="CHEBI:30616"/>
    </ligand>
</feature>
<evidence type="ECO:0000256" key="1">
    <source>
        <dbReference type="ARBA" id="ARBA00006485"/>
    </source>
</evidence>
<evidence type="ECO:0000313" key="14">
    <source>
        <dbReference type="EMBL" id="CAH0373655.1"/>
    </source>
</evidence>
<dbReference type="GO" id="GO:0007346">
    <property type="term" value="P:regulation of mitotic cell cycle"/>
    <property type="evidence" value="ECO:0007669"/>
    <property type="project" value="TreeGrafter"/>
</dbReference>
<evidence type="ECO:0000256" key="11">
    <source>
        <dbReference type="PROSITE-ProRule" id="PRU10141"/>
    </source>
</evidence>
<dbReference type="InterPro" id="IPR050108">
    <property type="entry name" value="CDK"/>
</dbReference>
<dbReference type="PANTHER" id="PTHR24056:SF107">
    <property type="entry name" value="CYCLIN-DEPENDENT KINASE 11A-RELATED"/>
    <property type="match status" value="1"/>
</dbReference>
<evidence type="ECO:0000256" key="9">
    <source>
        <dbReference type="ARBA" id="ARBA00041902"/>
    </source>
</evidence>
<feature type="compositionally biased region" description="Low complexity" evidence="12">
    <location>
        <begin position="98"/>
        <end position="110"/>
    </location>
</feature>
<keyword evidence="15" id="KW-1185">Reference proteome</keyword>
<dbReference type="InterPro" id="IPR011009">
    <property type="entry name" value="Kinase-like_dom_sf"/>
</dbReference>
<dbReference type="PROSITE" id="PS50011">
    <property type="entry name" value="PROTEIN_KINASE_DOM"/>
    <property type="match status" value="1"/>
</dbReference>
<evidence type="ECO:0000313" key="15">
    <source>
        <dbReference type="Proteomes" id="UP000789595"/>
    </source>
</evidence>
<dbReference type="GO" id="GO:0005524">
    <property type="term" value="F:ATP binding"/>
    <property type="evidence" value="ECO:0007669"/>
    <property type="project" value="UniProtKB-UniRule"/>
</dbReference>
<keyword evidence="5" id="KW-0418">Kinase</keyword>
<evidence type="ECO:0000256" key="3">
    <source>
        <dbReference type="ARBA" id="ARBA00022679"/>
    </source>
</evidence>
<evidence type="ECO:0000256" key="4">
    <source>
        <dbReference type="ARBA" id="ARBA00022741"/>
    </source>
</evidence>
<dbReference type="AlphaFoldDB" id="A0A8J2SKJ6"/>
<dbReference type="OrthoDB" id="199684at2759"/>